<gene>
    <name evidence="1" type="ORF">COMA2_130145</name>
</gene>
<reference evidence="2" key="1">
    <citation type="submission" date="2015-10" db="EMBL/GenBank/DDBJ databases">
        <authorList>
            <person name="Luecker S."/>
            <person name="Luecker S."/>
        </authorList>
    </citation>
    <scope>NUCLEOTIDE SEQUENCE [LARGE SCALE GENOMIC DNA]</scope>
</reference>
<name>A0A0S4LA04_9BACT</name>
<dbReference type="RefSeq" id="WP_217490625.1">
    <property type="nucleotide sequence ID" value="NZ_CZPZ01000005.1"/>
</dbReference>
<dbReference type="AlphaFoldDB" id="A0A0S4LA04"/>
<dbReference type="Proteomes" id="UP000198736">
    <property type="component" value="Unassembled WGS sequence"/>
</dbReference>
<protein>
    <submittedName>
        <fullName evidence="1">Integrase</fullName>
    </submittedName>
</protein>
<proteinExistence type="predicted"/>
<evidence type="ECO:0000313" key="1">
    <source>
        <dbReference type="EMBL" id="CUS33609.1"/>
    </source>
</evidence>
<organism evidence="1 2">
    <name type="scientific">Candidatus Nitrospira nitrificans</name>
    <dbReference type="NCBI Taxonomy" id="1742973"/>
    <lineage>
        <taxon>Bacteria</taxon>
        <taxon>Pseudomonadati</taxon>
        <taxon>Nitrospirota</taxon>
        <taxon>Nitrospiria</taxon>
        <taxon>Nitrospirales</taxon>
        <taxon>Nitrospiraceae</taxon>
        <taxon>Nitrospira</taxon>
    </lineage>
</organism>
<keyword evidence="2" id="KW-1185">Reference proteome</keyword>
<dbReference type="STRING" id="1742973.COMA2_130145"/>
<accession>A0A0S4LA04</accession>
<evidence type="ECO:0000313" key="2">
    <source>
        <dbReference type="Proteomes" id="UP000198736"/>
    </source>
</evidence>
<dbReference type="EMBL" id="CZPZ01000005">
    <property type="protein sequence ID" value="CUS33609.1"/>
    <property type="molecule type" value="Genomic_DNA"/>
</dbReference>
<sequence length="67" mass="7332">MIQRCRDGVPILDVSLFTGVGQWVLRLGGAPTQCPCSGERAAVKRMRALHTEHDGVIGSPRMCGPWR</sequence>